<dbReference type="STRING" id="451379.A0A0N5AQL3"/>
<accession>A0A0N5AQL3</accession>
<reference evidence="3" key="1">
    <citation type="submission" date="2017-02" db="UniProtKB">
        <authorList>
            <consortium name="WormBaseParasite"/>
        </authorList>
    </citation>
    <scope>IDENTIFICATION</scope>
</reference>
<dbReference type="WBParaSite" id="SMUV_0000698301-mRNA-1">
    <property type="protein sequence ID" value="SMUV_0000698301-mRNA-1"/>
    <property type="gene ID" value="SMUV_0000698301"/>
</dbReference>
<evidence type="ECO:0000259" key="1">
    <source>
        <dbReference type="PROSITE" id="PS50132"/>
    </source>
</evidence>
<protein>
    <submittedName>
        <fullName evidence="3">RGS domain-containing protein</fullName>
    </submittedName>
</protein>
<dbReference type="PANTHER" id="PTHR10845:SF259">
    <property type="entry name" value="RGS DOMAIN-CONTAINING PROTEIN-RELATED"/>
    <property type="match status" value="1"/>
</dbReference>
<dbReference type="InterPro" id="IPR044926">
    <property type="entry name" value="RGS_subdomain_2"/>
</dbReference>
<dbReference type="Pfam" id="PF00615">
    <property type="entry name" value="RGS"/>
    <property type="match status" value="1"/>
</dbReference>
<keyword evidence="2" id="KW-1185">Reference proteome</keyword>
<dbReference type="PANTHER" id="PTHR10845">
    <property type="entry name" value="REGULATOR OF G PROTEIN SIGNALING"/>
    <property type="match status" value="1"/>
</dbReference>
<feature type="domain" description="RGS" evidence="1">
    <location>
        <begin position="22"/>
        <end position="133"/>
    </location>
</feature>
<dbReference type="InterPro" id="IPR036305">
    <property type="entry name" value="RGS_sf"/>
</dbReference>
<proteinExistence type="predicted"/>
<name>A0A0N5AQL3_9BILA</name>
<evidence type="ECO:0000313" key="2">
    <source>
        <dbReference type="Proteomes" id="UP000046393"/>
    </source>
</evidence>
<dbReference type="SUPFAM" id="SSF48097">
    <property type="entry name" value="Regulator of G-protein signaling, RGS"/>
    <property type="match status" value="1"/>
</dbReference>
<evidence type="ECO:0000313" key="3">
    <source>
        <dbReference type="WBParaSite" id="SMUV_0000698301-mRNA-1"/>
    </source>
</evidence>
<sequence>MDFASTSTLYPTKEEIRNWENSFESLLSNKYGCLMFREFLKTEYSVENLDFWLECEEFKKMKDGKKATQQRARTMYNQYIAAQAPKEVCYFLTSLEDGAKLNMFSLAQSRIEHLMEKDSYPRFLKSDKFLRLLADVSSEATVKENVMNAEAVGLCSA</sequence>
<dbReference type="PRINTS" id="PR01301">
    <property type="entry name" value="RGSPROTEIN"/>
</dbReference>
<dbReference type="Gene3D" id="1.10.167.10">
    <property type="entry name" value="Regulator of G-protein Signalling 4, domain 2"/>
    <property type="match status" value="1"/>
</dbReference>
<dbReference type="InterPro" id="IPR016137">
    <property type="entry name" value="RGS"/>
</dbReference>
<dbReference type="Proteomes" id="UP000046393">
    <property type="component" value="Unplaced"/>
</dbReference>
<organism evidence="2 3">
    <name type="scientific">Syphacia muris</name>
    <dbReference type="NCBI Taxonomy" id="451379"/>
    <lineage>
        <taxon>Eukaryota</taxon>
        <taxon>Metazoa</taxon>
        <taxon>Ecdysozoa</taxon>
        <taxon>Nematoda</taxon>
        <taxon>Chromadorea</taxon>
        <taxon>Rhabditida</taxon>
        <taxon>Spirurina</taxon>
        <taxon>Oxyuridomorpha</taxon>
        <taxon>Oxyuroidea</taxon>
        <taxon>Oxyuridae</taxon>
        <taxon>Syphacia</taxon>
    </lineage>
</organism>
<dbReference type="AlphaFoldDB" id="A0A0N5AQL3"/>
<dbReference type="SMART" id="SM00315">
    <property type="entry name" value="RGS"/>
    <property type="match status" value="1"/>
</dbReference>
<dbReference type="PROSITE" id="PS50132">
    <property type="entry name" value="RGS"/>
    <property type="match status" value="1"/>
</dbReference>